<name>T0Y414_9ZZZZ</name>
<dbReference type="AlphaFoldDB" id="T0Y414"/>
<accession>T0Y414</accession>
<dbReference type="GO" id="GO:0016787">
    <property type="term" value="F:hydrolase activity"/>
    <property type="evidence" value="ECO:0007669"/>
    <property type="project" value="UniProtKB-KW"/>
</dbReference>
<comment type="caution">
    <text evidence="1">The sequence shown here is derived from an EMBL/GenBank/DDBJ whole genome shotgun (WGS) entry which is preliminary data.</text>
</comment>
<protein>
    <submittedName>
        <fullName evidence="1">Glycosyl hydrolase, family 15</fullName>
    </submittedName>
</protein>
<proteinExistence type="predicted"/>
<organism evidence="1">
    <name type="scientific">mine drainage metagenome</name>
    <dbReference type="NCBI Taxonomy" id="410659"/>
    <lineage>
        <taxon>unclassified sequences</taxon>
        <taxon>metagenomes</taxon>
        <taxon>ecological metagenomes</taxon>
    </lineage>
</organism>
<reference evidence="1" key="1">
    <citation type="submission" date="2013-08" db="EMBL/GenBank/DDBJ databases">
        <authorList>
            <person name="Mendez C."/>
            <person name="Richter M."/>
            <person name="Ferrer M."/>
            <person name="Sanchez J."/>
        </authorList>
    </citation>
    <scope>NUCLEOTIDE SEQUENCE</scope>
</reference>
<sequence>MIVPVGEYGIKQAYIENTNVIKTTFYNSEAEFDVIDYLPYYKKGDVVLRNSEVHRVLIRKRGRPVIRILIEPRMEYNKYEPTKTIDGDKIAFSYKATSIYLYSNLGLKEILAGSEISLWDKGYVLLTYNKLKYTTSTDYI</sequence>
<feature type="non-terminal residue" evidence="1">
    <location>
        <position position="140"/>
    </location>
</feature>
<keyword evidence="1" id="KW-0378">Hydrolase</keyword>
<dbReference type="EMBL" id="AUZX01015919">
    <property type="protein sequence ID" value="EQD27798.1"/>
    <property type="molecule type" value="Genomic_DNA"/>
</dbReference>
<evidence type="ECO:0000313" key="1">
    <source>
        <dbReference type="EMBL" id="EQD27798.1"/>
    </source>
</evidence>
<gene>
    <name evidence="1" type="ORF">B1A_21544</name>
</gene>
<reference evidence="1" key="2">
    <citation type="journal article" date="2014" name="ISME J.">
        <title>Microbial stratification in low pH oxic and suboxic macroscopic growths along an acid mine drainage.</title>
        <authorList>
            <person name="Mendez-Garcia C."/>
            <person name="Mesa V."/>
            <person name="Sprenger R.R."/>
            <person name="Richter M."/>
            <person name="Diez M.S."/>
            <person name="Solano J."/>
            <person name="Bargiela R."/>
            <person name="Golyshina O.V."/>
            <person name="Manteca A."/>
            <person name="Ramos J.L."/>
            <person name="Gallego J.R."/>
            <person name="Llorente I."/>
            <person name="Martins Dos Santos V.A."/>
            <person name="Jensen O.N."/>
            <person name="Pelaez A.I."/>
            <person name="Sanchez J."/>
            <person name="Ferrer M."/>
        </authorList>
    </citation>
    <scope>NUCLEOTIDE SEQUENCE</scope>
</reference>